<accession>A0A285CUS7</accession>
<keyword evidence="3" id="KW-1185">Reference proteome</keyword>
<dbReference type="GO" id="GO:0016740">
    <property type="term" value="F:transferase activity"/>
    <property type="evidence" value="ECO:0007669"/>
    <property type="project" value="UniProtKB-KW"/>
</dbReference>
<evidence type="ECO:0000313" key="3">
    <source>
        <dbReference type="Proteomes" id="UP000219546"/>
    </source>
</evidence>
<sequence>MEAIKQITPEEVRKLLEEGETLNLIDVREDEEVSQGKIPEAVHIPMGEIPEHLNKLDKNQEYIIICRSGRRSENVSHFLQDQGYKVRNMVGGMLEYKGETKPKL</sequence>
<dbReference type="PROSITE" id="PS50206">
    <property type="entry name" value="RHODANESE_3"/>
    <property type="match status" value="1"/>
</dbReference>
<dbReference type="PANTHER" id="PTHR43031">
    <property type="entry name" value="FAD-DEPENDENT OXIDOREDUCTASE"/>
    <property type="match status" value="1"/>
</dbReference>
<dbReference type="Gene3D" id="3.40.250.10">
    <property type="entry name" value="Rhodanese-like domain"/>
    <property type="match status" value="1"/>
</dbReference>
<name>A0A285CUS7_9BACI</name>
<organism evidence="2 3">
    <name type="scientific">Bacillus oleivorans</name>
    <dbReference type="NCBI Taxonomy" id="1448271"/>
    <lineage>
        <taxon>Bacteria</taxon>
        <taxon>Bacillati</taxon>
        <taxon>Bacillota</taxon>
        <taxon>Bacilli</taxon>
        <taxon>Bacillales</taxon>
        <taxon>Bacillaceae</taxon>
        <taxon>Bacillus</taxon>
    </lineage>
</organism>
<feature type="domain" description="Rhodanese" evidence="1">
    <location>
        <begin position="18"/>
        <end position="101"/>
    </location>
</feature>
<dbReference type="Pfam" id="PF00581">
    <property type="entry name" value="Rhodanese"/>
    <property type="match status" value="1"/>
</dbReference>
<dbReference type="RefSeq" id="WP_097158917.1">
    <property type="nucleotide sequence ID" value="NZ_JBEPMQ010000004.1"/>
</dbReference>
<evidence type="ECO:0000313" key="2">
    <source>
        <dbReference type="EMBL" id="SNX71302.1"/>
    </source>
</evidence>
<reference evidence="2 3" key="1">
    <citation type="submission" date="2017-08" db="EMBL/GenBank/DDBJ databases">
        <authorList>
            <person name="de Groot N.N."/>
        </authorList>
    </citation>
    <scope>NUCLEOTIDE SEQUENCE [LARGE SCALE GENOMIC DNA]</scope>
    <source>
        <strain evidence="2 3">JC228</strain>
    </source>
</reference>
<dbReference type="CDD" id="cd00158">
    <property type="entry name" value="RHOD"/>
    <property type="match status" value="1"/>
</dbReference>
<dbReference type="InterPro" id="IPR036873">
    <property type="entry name" value="Rhodanese-like_dom_sf"/>
</dbReference>
<protein>
    <submittedName>
        <fullName evidence="2">Rhodanese-related sulfurtransferase</fullName>
    </submittedName>
</protein>
<evidence type="ECO:0000259" key="1">
    <source>
        <dbReference type="PROSITE" id="PS50206"/>
    </source>
</evidence>
<dbReference type="OrthoDB" id="9800872at2"/>
<keyword evidence="2" id="KW-0808">Transferase</keyword>
<dbReference type="PANTHER" id="PTHR43031:SF17">
    <property type="entry name" value="SULFURTRANSFERASE YTWF-RELATED"/>
    <property type="match status" value="1"/>
</dbReference>
<proteinExistence type="predicted"/>
<gene>
    <name evidence="2" type="ORF">SAMN05877753_105102</name>
</gene>
<dbReference type="InterPro" id="IPR050229">
    <property type="entry name" value="GlpE_sulfurtransferase"/>
</dbReference>
<dbReference type="SMART" id="SM00450">
    <property type="entry name" value="RHOD"/>
    <property type="match status" value="1"/>
</dbReference>
<dbReference type="EMBL" id="OAOP01000005">
    <property type="protein sequence ID" value="SNX71302.1"/>
    <property type="molecule type" value="Genomic_DNA"/>
</dbReference>
<dbReference type="SUPFAM" id="SSF52821">
    <property type="entry name" value="Rhodanese/Cell cycle control phosphatase"/>
    <property type="match status" value="1"/>
</dbReference>
<dbReference type="Proteomes" id="UP000219546">
    <property type="component" value="Unassembled WGS sequence"/>
</dbReference>
<dbReference type="AlphaFoldDB" id="A0A285CUS7"/>
<dbReference type="InterPro" id="IPR001763">
    <property type="entry name" value="Rhodanese-like_dom"/>
</dbReference>